<protein>
    <submittedName>
        <fullName evidence="1">Uncharacterized protein</fullName>
    </submittedName>
</protein>
<dbReference type="EMBL" id="BARW01032391">
    <property type="protein sequence ID" value="GAJ12736.1"/>
    <property type="molecule type" value="Genomic_DNA"/>
</dbReference>
<organism evidence="1">
    <name type="scientific">marine sediment metagenome</name>
    <dbReference type="NCBI Taxonomy" id="412755"/>
    <lineage>
        <taxon>unclassified sequences</taxon>
        <taxon>metagenomes</taxon>
        <taxon>ecological metagenomes</taxon>
    </lineage>
</organism>
<sequence length="48" mass="5317">MKERKATIAHRYIIKNAPKIAALAELIRTGDKSTFTDYEAMVGPVPAE</sequence>
<gene>
    <name evidence="1" type="ORF">S12H4_51280</name>
</gene>
<reference evidence="1" key="1">
    <citation type="journal article" date="2014" name="Front. Microbiol.">
        <title>High frequency of phylogenetically diverse reductive dehalogenase-homologous genes in deep subseafloor sedimentary metagenomes.</title>
        <authorList>
            <person name="Kawai M."/>
            <person name="Futagami T."/>
            <person name="Toyoda A."/>
            <person name="Takaki Y."/>
            <person name="Nishi S."/>
            <person name="Hori S."/>
            <person name="Arai W."/>
            <person name="Tsubouchi T."/>
            <person name="Morono Y."/>
            <person name="Uchiyama I."/>
            <person name="Ito T."/>
            <person name="Fujiyama A."/>
            <person name="Inagaki F."/>
            <person name="Takami H."/>
        </authorList>
    </citation>
    <scope>NUCLEOTIDE SEQUENCE</scope>
    <source>
        <strain evidence="1">Expedition CK06-06</strain>
    </source>
</reference>
<comment type="caution">
    <text evidence="1">The sequence shown here is derived from an EMBL/GenBank/DDBJ whole genome shotgun (WGS) entry which is preliminary data.</text>
</comment>
<evidence type="ECO:0000313" key="1">
    <source>
        <dbReference type="EMBL" id="GAJ12736.1"/>
    </source>
</evidence>
<accession>X1VES8</accession>
<dbReference type="AlphaFoldDB" id="X1VES8"/>
<proteinExistence type="predicted"/>
<name>X1VES8_9ZZZZ</name>